<keyword evidence="2" id="KW-1185">Reference proteome</keyword>
<organism evidence="1 2">
    <name type="scientific">Nitrosomonas oligotropha</name>
    <dbReference type="NCBI Taxonomy" id="42354"/>
    <lineage>
        <taxon>Bacteria</taxon>
        <taxon>Pseudomonadati</taxon>
        <taxon>Pseudomonadota</taxon>
        <taxon>Betaproteobacteria</taxon>
        <taxon>Nitrosomonadales</taxon>
        <taxon>Nitrosomonadaceae</taxon>
        <taxon>Nitrosomonas</taxon>
    </lineage>
</organism>
<name>A0A1H8L2J0_9PROT</name>
<dbReference type="AlphaFoldDB" id="A0A1H8L2J0"/>
<dbReference type="STRING" id="42354.SAMN05216333_10334"/>
<dbReference type="Proteomes" id="UP000198814">
    <property type="component" value="Unassembled WGS sequence"/>
</dbReference>
<sequence>MVRADKNLRPVMEFPGIVWIDSIFCYCTGLTYTQEAVEVKEVLSVYSVARVD</sequence>
<dbReference type="EMBL" id="FODO01000003">
    <property type="protein sequence ID" value="SEN99353.1"/>
    <property type="molecule type" value="Genomic_DNA"/>
</dbReference>
<evidence type="ECO:0000313" key="1">
    <source>
        <dbReference type="EMBL" id="SEN99353.1"/>
    </source>
</evidence>
<protein>
    <submittedName>
        <fullName evidence="1">Uncharacterized protein</fullName>
    </submittedName>
</protein>
<evidence type="ECO:0000313" key="2">
    <source>
        <dbReference type="Proteomes" id="UP000198814"/>
    </source>
</evidence>
<gene>
    <name evidence="1" type="ORF">SAMN05216333_10334</name>
</gene>
<proteinExistence type="predicted"/>
<accession>A0A1H8L2J0</accession>
<reference evidence="2" key="1">
    <citation type="submission" date="2016-10" db="EMBL/GenBank/DDBJ databases">
        <authorList>
            <person name="Varghese N."/>
            <person name="Submissions S."/>
        </authorList>
    </citation>
    <scope>NUCLEOTIDE SEQUENCE [LARGE SCALE GENOMIC DNA]</scope>
    <source>
        <strain evidence="2">Nm76</strain>
    </source>
</reference>